<dbReference type="Gene3D" id="1.10.510.10">
    <property type="entry name" value="Transferase(Phosphotransferase) domain 1"/>
    <property type="match status" value="1"/>
</dbReference>
<dbReference type="PRINTS" id="PR00109">
    <property type="entry name" value="TYRKINASE"/>
</dbReference>
<dbReference type="InterPro" id="IPR053215">
    <property type="entry name" value="TKL_Ser/Thr_kinase"/>
</dbReference>
<dbReference type="InterPro" id="IPR008271">
    <property type="entry name" value="Ser/Thr_kinase_AS"/>
</dbReference>
<dbReference type="KEGG" id="eiv:EIN_457570"/>
<keyword evidence="2" id="KW-0723">Serine/threonine-protein kinase</keyword>
<keyword evidence="3" id="KW-1185">Reference proteome</keyword>
<dbReference type="OMA" id="GSERCYQ"/>
<proteinExistence type="predicted"/>
<protein>
    <submittedName>
        <fullName evidence="2">Serine/threonine protein kinase HT1, putative</fullName>
    </submittedName>
</protein>
<evidence type="ECO:0000313" key="2">
    <source>
        <dbReference type="EMBL" id="ELP89518.1"/>
    </source>
</evidence>
<dbReference type="GeneID" id="14888507"/>
<dbReference type="PANTHER" id="PTHR45756:SF1">
    <property type="entry name" value="PROTEIN KINASE DOMAIN CONTAINING PROTEIN"/>
    <property type="match status" value="1"/>
</dbReference>
<dbReference type="PANTHER" id="PTHR45756">
    <property type="entry name" value="PALMITOYLTRANSFERASE"/>
    <property type="match status" value="1"/>
</dbReference>
<dbReference type="SUPFAM" id="SSF56112">
    <property type="entry name" value="Protein kinase-like (PK-like)"/>
    <property type="match status" value="1"/>
</dbReference>
<sequence length="220" mass="25483">MLDKFRCEYIVHFYGAVFITTKVCMVTEYAPFGSLQDPMKQKKSEEVVIKIRIKMMLDAAKGICYLHKNGILHGDIKPDNILVFSLDLSCTDVINAKLTDFGSARNVNLIMTNMTFTKGIGTPIYMAPEILQQENYRECADIYSFAITMFEVFGWCEAYPKEMFKFPWNIAEMVTSGKRLEKKENMSDDQYNLIQQCWKQDSLQRANIENVVEQLQEMLN</sequence>
<dbReference type="RefSeq" id="XP_004256289.1">
    <property type="nucleotide sequence ID" value="XM_004256241.1"/>
</dbReference>
<dbReference type="InterPro" id="IPR000719">
    <property type="entry name" value="Prot_kinase_dom"/>
</dbReference>
<reference evidence="2 3" key="1">
    <citation type="submission" date="2012-10" db="EMBL/GenBank/DDBJ databases">
        <authorList>
            <person name="Zafar N."/>
            <person name="Inman J."/>
            <person name="Hall N."/>
            <person name="Lorenzi H."/>
            <person name="Caler E."/>
        </authorList>
    </citation>
    <scope>NUCLEOTIDE SEQUENCE [LARGE SCALE GENOMIC DNA]</scope>
    <source>
        <strain evidence="2 3">IP1</strain>
    </source>
</reference>
<dbReference type="InterPro" id="IPR011009">
    <property type="entry name" value="Kinase-like_dom_sf"/>
</dbReference>
<gene>
    <name evidence="2" type="ORF">EIN_457570</name>
</gene>
<dbReference type="Pfam" id="PF07714">
    <property type="entry name" value="PK_Tyr_Ser-Thr"/>
    <property type="match status" value="1"/>
</dbReference>
<dbReference type="InterPro" id="IPR001245">
    <property type="entry name" value="Ser-Thr/Tyr_kinase_cat_dom"/>
</dbReference>
<evidence type="ECO:0000313" key="3">
    <source>
        <dbReference type="Proteomes" id="UP000014680"/>
    </source>
</evidence>
<organism evidence="2 3">
    <name type="scientific">Entamoeba invadens IP1</name>
    <dbReference type="NCBI Taxonomy" id="370355"/>
    <lineage>
        <taxon>Eukaryota</taxon>
        <taxon>Amoebozoa</taxon>
        <taxon>Evosea</taxon>
        <taxon>Archamoebae</taxon>
        <taxon>Mastigamoebida</taxon>
        <taxon>Entamoebidae</taxon>
        <taxon>Entamoeba</taxon>
    </lineage>
</organism>
<dbReference type="GO" id="GO:0004674">
    <property type="term" value="F:protein serine/threonine kinase activity"/>
    <property type="evidence" value="ECO:0007669"/>
    <property type="project" value="UniProtKB-KW"/>
</dbReference>
<dbReference type="VEuPathDB" id="AmoebaDB:EIN_457570"/>
<dbReference type="Proteomes" id="UP000014680">
    <property type="component" value="Unassembled WGS sequence"/>
</dbReference>
<dbReference type="OrthoDB" id="4062651at2759"/>
<dbReference type="GO" id="GO:0005524">
    <property type="term" value="F:ATP binding"/>
    <property type="evidence" value="ECO:0007669"/>
    <property type="project" value="InterPro"/>
</dbReference>
<dbReference type="SMART" id="SM00220">
    <property type="entry name" value="S_TKc"/>
    <property type="match status" value="1"/>
</dbReference>
<dbReference type="PROSITE" id="PS00108">
    <property type="entry name" value="PROTEIN_KINASE_ST"/>
    <property type="match status" value="1"/>
</dbReference>
<dbReference type="AlphaFoldDB" id="A0A0A1U5E1"/>
<dbReference type="PIRSF" id="PIRSF000654">
    <property type="entry name" value="Integrin-linked_kinase"/>
    <property type="match status" value="1"/>
</dbReference>
<dbReference type="PROSITE" id="PS50011">
    <property type="entry name" value="PROTEIN_KINASE_DOM"/>
    <property type="match status" value="1"/>
</dbReference>
<dbReference type="EMBL" id="KB206620">
    <property type="protein sequence ID" value="ELP89518.1"/>
    <property type="molecule type" value="Genomic_DNA"/>
</dbReference>
<accession>A0A0A1U5E1</accession>
<keyword evidence="2" id="KW-0808">Transferase</keyword>
<feature type="domain" description="Protein kinase" evidence="1">
    <location>
        <begin position="1"/>
        <end position="219"/>
    </location>
</feature>
<keyword evidence="2" id="KW-0418">Kinase</keyword>
<name>A0A0A1U5E1_ENTIV</name>
<evidence type="ECO:0000259" key="1">
    <source>
        <dbReference type="PROSITE" id="PS50011"/>
    </source>
</evidence>